<comment type="catalytic activity">
    <reaction evidence="24 25">
        <text>L-tyrosyl-[protein] + ATP = O-phospho-L-tyrosyl-[protein] + ADP + H(+)</text>
        <dbReference type="Rhea" id="RHEA:10596"/>
        <dbReference type="Rhea" id="RHEA-COMP:10136"/>
        <dbReference type="Rhea" id="RHEA-COMP:20101"/>
        <dbReference type="ChEBI" id="CHEBI:15378"/>
        <dbReference type="ChEBI" id="CHEBI:30616"/>
        <dbReference type="ChEBI" id="CHEBI:46858"/>
        <dbReference type="ChEBI" id="CHEBI:61978"/>
        <dbReference type="ChEBI" id="CHEBI:456216"/>
        <dbReference type="EC" id="2.7.10.1"/>
    </reaction>
</comment>
<dbReference type="PRINTS" id="PR00109">
    <property type="entry name" value="TYRKINASE"/>
</dbReference>
<dbReference type="Pfam" id="PF07714">
    <property type="entry name" value="PK_Tyr_Ser-Thr"/>
    <property type="match status" value="1"/>
</dbReference>
<keyword evidence="16" id="KW-0333">Golgi apparatus</keyword>
<dbReference type="InterPro" id="IPR016248">
    <property type="entry name" value="FGF_rcpt_fam"/>
</dbReference>
<evidence type="ECO:0000256" key="5">
    <source>
        <dbReference type="ARBA" id="ARBA00022553"/>
    </source>
</evidence>
<feature type="binding site" evidence="27">
    <location>
        <begin position="340"/>
        <end position="346"/>
    </location>
    <ligand>
        <name>ATP</name>
        <dbReference type="ChEBI" id="CHEBI:30616"/>
    </ligand>
</feature>
<comment type="subcellular location">
    <subcellularLocation>
        <location evidence="1">Cell membrane</location>
        <topology evidence="1">Single-pass type I membrane protein</topology>
    </subcellularLocation>
    <subcellularLocation>
        <location evidence="2">Cytoplasmic vesicle</location>
    </subcellularLocation>
    <subcellularLocation>
        <location evidence="3">Golgi apparatus</location>
    </subcellularLocation>
</comment>
<evidence type="ECO:0000256" key="4">
    <source>
        <dbReference type="ARBA" id="ARBA00022475"/>
    </source>
</evidence>
<feature type="compositionally biased region" description="Low complexity" evidence="30">
    <location>
        <begin position="288"/>
        <end position="298"/>
    </location>
</feature>
<dbReference type="Gene3D" id="3.30.200.20">
    <property type="entry name" value="Phosphorylase Kinase, domain 1"/>
    <property type="match status" value="1"/>
</dbReference>
<dbReference type="GO" id="GO:0017134">
    <property type="term" value="F:fibroblast growth factor binding"/>
    <property type="evidence" value="ECO:0007669"/>
    <property type="project" value="TreeGrafter"/>
</dbReference>
<evidence type="ECO:0000256" key="7">
    <source>
        <dbReference type="ARBA" id="ARBA00022692"/>
    </source>
</evidence>
<feature type="active site" description="Proton acceptor" evidence="26">
    <location>
        <position position="479"/>
    </location>
</feature>
<evidence type="ECO:0000256" key="15">
    <source>
        <dbReference type="ARBA" id="ARBA00022989"/>
    </source>
</evidence>
<dbReference type="GO" id="GO:0005007">
    <property type="term" value="F:fibroblast growth factor receptor activity"/>
    <property type="evidence" value="ECO:0007669"/>
    <property type="project" value="InterPro"/>
</dbReference>
<evidence type="ECO:0000256" key="28">
    <source>
        <dbReference type="PIRSR" id="PIRSR000628-3"/>
    </source>
</evidence>
<keyword evidence="11 25" id="KW-0547">Nucleotide-binding</keyword>
<evidence type="ECO:0000256" key="29">
    <source>
        <dbReference type="PROSITE-ProRule" id="PRU10141"/>
    </source>
</evidence>
<feature type="region of interest" description="Disordered" evidence="30">
    <location>
        <begin position="285"/>
        <end position="317"/>
    </location>
</feature>
<feature type="binding site" evidence="27 29">
    <location>
        <position position="370"/>
    </location>
    <ligand>
        <name>ATP</name>
        <dbReference type="ChEBI" id="CHEBI:30616"/>
    </ligand>
</feature>
<evidence type="ECO:0000256" key="30">
    <source>
        <dbReference type="SAM" id="MobiDB-lite"/>
    </source>
</evidence>
<dbReference type="InterPro" id="IPR003599">
    <property type="entry name" value="Ig_sub"/>
</dbReference>
<dbReference type="PROSITE" id="PS50011">
    <property type="entry name" value="PROTEIN_KINASE_DOM"/>
    <property type="match status" value="1"/>
</dbReference>
<evidence type="ECO:0000256" key="31">
    <source>
        <dbReference type="SAM" id="Phobius"/>
    </source>
</evidence>
<keyword evidence="22" id="KW-0393">Immunoglobulin domain</keyword>
<evidence type="ECO:0000256" key="11">
    <source>
        <dbReference type="ARBA" id="ARBA00022741"/>
    </source>
</evidence>
<keyword evidence="13 25" id="KW-0067">ATP-binding</keyword>
<dbReference type="FunFam" id="2.60.40.10:FF:000016">
    <property type="entry name" value="Fibroblast growth factor receptor"/>
    <property type="match status" value="1"/>
</dbReference>
<dbReference type="PANTHER" id="PTHR24416">
    <property type="entry name" value="TYROSINE-PROTEIN KINASE RECEPTOR"/>
    <property type="match status" value="1"/>
</dbReference>
<dbReference type="FunFam" id="2.60.40.10:FF:000020">
    <property type="entry name" value="Fibroblast growth factor receptor"/>
    <property type="match status" value="1"/>
</dbReference>
<dbReference type="InterPro" id="IPR011009">
    <property type="entry name" value="Kinase-like_dom_sf"/>
</dbReference>
<dbReference type="InterPro" id="IPR003598">
    <property type="entry name" value="Ig_sub2"/>
</dbReference>
<evidence type="ECO:0000313" key="35">
    <source>
        <dbReference type="Proteomes" id="UP000261600"/>
    </source>
</evidence>
<evidence type="ECO:0000256" key="8">
    <source>
        <dbReference type="ARBA" id="ARBA00022703"/>
    </source>
</evidence>
<dbReference type="InterPro" id="IPR000719">
    <property type="entry name" value="Prot_kinase_dom"/>
</dbReference>
<dbReference type="Gene3D" id="1.10.510.10">
    <property type="entry name" value="Transferase(Phosphotransferase) domain 1"/>
    <property type="match status" value="1"/>
</dbReference>
<keyword evidence="19 28" id="KW-1015">Disulfide bond</keyword>
<evidence type="ECO:0000256" key="10">
    <source>
        <dbReference type="ARBA" id="ARBA00022737"/>
    </source>
</evidence>
<evidence type="ECO:0000256" key="12">
    <source>
        <dbReference type="ARBA" id="ARBA00022777"/>
    </source>
</evidence>
<evidence type="ECO:0000256" key="26">
    <source>
        <dbReference type="PIRSR" id="PIRSR000628-1"/>
    </source>
</evidence>
<evidence type="ECO:0000259" key="33">
    <source>
        <dbReference type="PROSITE" id="PS50835"/>
    </source>
</evidence>
<dbReference type="SMART" id="SM00219">
    <property type="entry name" value="TyrKc"/>
    <property type="match status" value="1"/>
</dbReference>
<dbReference type="GO" id="GO:0045595">
    <property type="term" value="P:regulation of cell differentiation"/>
    <property type="evidence" value="ECO:0007669"/>
    <property type="project" value="UniProtKB-ARBA"/>
</dbReference>
<reference evidence="34" key="2">
    <citation type="submission" date="2025-09" db="UniProtKB">
        <authorList>
            <consortium name="Ensembl"/>
        </authorList>
    </citation>
    <scope>IDENTIFICATION</scope>
</reference>
<name>A0A3Q3J856_MONAL</name>
<dbReference type="GO" id="GO:0043235">
    <property type="term" value="C:receptor complex"/>
    <property type="evidence" value="ECO:0007669"/>
    <property type="project" value="TreeGrafter"/>
</dbReference>
<keyword evidence="4" id="KW-1003">Cell membrane</keyword>
<keyword evidence="6 25" id="KW-0808">Transferase</keyword>
<keyword evidence="12 25" id="KW-0418">Kinase</keyword>
<dbReference type="CDD" id="cd05857">
    <property type="entry name" value="IgI_2_FGFR"/>
    <property type="match status" value="1"/>
</dbReference>
<evidence type="ECO:0000256" key="9">
    <source>
        <dbReference type="ARBA" id="ARBA00022729"/>
    </source>
</evidence>
<dbReference type="AlphaFoldDB" id="A0A3Q3J856"/>
<keyword evidence="15 31" id="KW-1133">Transmembrane helix</keyword>
<dbReference type="SMART" id="SM00409">
    <property type="entry name" value="IG"/>
    <property type="match status" value="2"/>
</dbReference>
<dbReference type="GO" id="GO:0006915">
    <property type="term" value="P:apoptotic process"/>
    <property type="evidence" value="ECO:0007669"/>
    <property type="project" value="UniProtKB-KW"/>
</dbReference>
<dbReference type="GO" id="GO:0008284">
    <property type="term" value="P:positive regulation of cell population proliferation"/>
    <property type="evidence" value="ECO:0007669"/>
    <property type="project" value="InterPro"/>
</dbReference>
<feature type="domain" description="Protein kinase" evidence="32">
    <location>
        <begin position="334"/>
        <end position="614"/>
    </location>
</feature>
<feature type="binding site" evidence="27">
    <location>
        <position position="497"/>
    </location>
    <ligand>
        <name>ATP</name>
        <dbReference type="ChEBI" id="CHEBI:30616"/>
    </ligand>
</feature>
<evidence type="ECO:0000256" key="21">
    <source>
        <dbReference type="ARBA" id="ARBA00023180"/>
    </source>
</evidence>
<keyword evidence="21" id="KW-0325">Glycoprotein</keyword>
<dbReference type="InterPro" id="IPR020635">
    <property type="entry name" value="Tyr_kinase_cat_dom"/>
</dbReference>
<evidence type="ECO:0000256" key="17">
    <source>
        <dbReference type="ARBA" id="ARBA00023136"/>
    </source>
</evidence>
<dbReference type="PROSITE" id="PS00107">
    <property type="entry name" value="PROTEIN_KINASE_ATP"/>
    <property type="match status" value="1"/>
</dbReference>
<evidence type="ECO:0000256" key="20">
    <source>
        <dbReference type="ARBA" id="ARBA00023170"/>
    </source>
</evidence>
<comment type="similarity">
    <text evidence="25">Belongs to the protein kinase superfamily. Tyr protein kinase family. Fibroblast growth factor receptor subfamily.</text>
</comment>
<evidence type="ECO:0000256" key="1">
    <source>
        <dbReference type="ARBA" id="ARBA00004251"/>
    </source>
</evidence>
<evidence type="ECO:0000256" key="25">
    <source>
        <dbReference type="PIRNR" id="PIRNR000628"/>
    </source>
</evidence>
<dbReference type="InterPro" id="IPR001245">
    <property type="entry name" value="Ser-Thr/Tyr_kinase_cat_dom"/>
</dbReference>
<evidence type="ECO:0000256" key="3">
    <source>
        <dbReference type="ARBA" id="ARBA00004555"/>
    </source>
</evidence>
<evidence type="ECO:0000256" key="23">
    <source>
        <dbReference type="ARBA" id="ARBA00023329"/>
    </source>
</evidence>
<evidence type="ECO:0000259" key="32">
    <source>
        <dbReference type="PROSITE" id="PS50011"/>
    </source>
</evidence>
<evidence type="ECO:0000256" key="24">
    <source>
        <dbReference type="ARBA" id="ARBA00051243"/>
    </source>
</evidence>
<dbReference type="FunFam" id="1.10.510.10:FF:000007">
    <property type="entry name" value="Fibroblast growth factor receptor"/>
    <property type="match status" value="1"/>
</dbReference>
<accession>A0A3Q3J856</accession>
<feature type="disulfide bond" evidence="28">
    <location>
        <begin position="42"/>
        <end position="94"/>
    </location>
</feature>
<protein>
    <recommendedName>
        <fullName evidence="25">Fibroblast growth factor receptor</fullName>
        <ecNumber evidence="25">2.7.10.1</ecNumber>
    </recommendedName>
</protein>
<dbReference type="GO" id="GO:0005886">
    <property type="term" value="C:plasma membrane"/>
    <property type="evidence" value="ECO:0007669"/>
    <property type="project" value="UniProtKB-SubCell"/>
</dbReference>
<keyword evidence="14" id="KW-0832">Ubl conjugation</keyword>
<dbReference type="EC" id="2.7.10.1" evidence="25"/>
<dbReference type="InterPro" id="IPR008266">
    <property type="entry name" value="Tyr_kinase_AS"/>
</dbReference>
<dbReference type="CDD" id="cd05101">
    <property type="entry name" value="PTKc_FGFR2"/>
    <property type="match status" value="1"/>
</dbReference>
<keyword evidence="5" id="KW-0597">Phosphoprotein</keyword>
<dbReference type="GO" id="GO:0031410">
    <property type="term" value="C:cytoplasmic vesicle"/>
    <property type="evidence" value="ECO:0007669"/>
    <property type="project" value="UniProtKB-SubCell"/>
</dbReference>
<dbReference type="SUPFAM" id="SSF56112">
    <property type="entry name" value="Protein kinase-like (PK-like)"/>
    <property type="match status" value="1"/>
</dbReference>
<evidence type="ECO:0000256" key="16">
    <source>
        <dbReference type="ARBA" id="ARBA00023034"/>
    </source>
</evidence>
<keyword evidence="10" id="KW-0677">Repeat</keyword>
<dbReference type="GO" id="GO:0005524">
    <property type="term" value="F:ATP binding"/>
    <property type="evidence" value="ECO:0007669"/>
    <property type="project" value="UniProtKB-UniRule"/>
</dbReference>
<evidence type="ECO:0000256" key="18">
    <source>
        <dbReference type="ARBA" id="ARBA00023137"/>
    </source>
</evidence>
<dbReference type="InterPro" id="IPR013783">
    <property type="entry name" value="Ig-like_fold"/>
</dbReference>
<evidence type="ECO:0000256" key="19">
    <source>
        <dbReference type="ARBA" id="ARBA00023157"/>
    </source>
</evidence>
<evidence type="ECO:0000256" key="2">
    <source>
        <dbReference type="ARBA" id="ARBA00004541"/>
    </source>
</evidence>
<evidence type="ECO:0000256" key="6">
    <source>
        <dbReference type="ARBA" id="ARBA00022679"/>
    </source>
</evidence>
<evidence type="ECO:0000256" key="14">
    <source>
        <dbReference type="ARBA" id="ARBA00022843"/>
    </source>
</evidence>
<feature type="binding site" evidence="27">
    <location>
        <position position="424"/>
    </location>
    <ligand>
        <name>ATP</name>
        <dbReference type="ChEBI" id="CHEBI:30616"/>
    </ligand>
</feature>
<proteinExistence type="inferred from homology"/>
<reference evidence="34" key="1">
    <citation type="submission" date="2025-08" db="UniProtKB">
        <authorList>
            <consortium name="Ensembl"/>
        </authorList>
    </citation>
    <scope>IDENTIFICATION</scope>
</reference>
<dbReference type="Gene3D" id="2.60.40.10">
    <property type="entry name" value="Immunoglobulins"/>
    <property type="match status" value="2"/>
</dbReference>
<dbReference type="FunFam" id="3.30.200.20:FF:000011">
    <property type="entry name" value="Fibroblast growth factor receptor"/>
    <property type="match status" value="1"/>
</dbReference>
<keyword evidence="17 25" id="KW-0472">Membrane</keyword>
<evidence type="ECO:0000256" key="13">
    <source>
        <dbReference type="ARBA" id="ARBA00022840"/>
    </source>
</evidence>
<keyword evidence="20 25" id="KW-0675">Receptor</keyword>
<dbReference type="Pfam" id="PF07679">
    <property type="entry name" value="I-set"/>
    <property type="match status" value="2"/>
</dbReference>
<evidence type="ECO:0000256" key="22">
    <source>
        <dbReference type="ARBA" id="ARBA00023319"/>
    </source>
</evidence>
<dbReference type="InterPro" id="IPR007110">
    <property type="entry name" value="Ig-like_dom"/>
</dbReference>
<feature type="domain" description="Ig-like" evidence="33">
    <location>
        <begin position="17"/>
        <end position="110"/>
    </location>
</feature>
<dbReference type="GO" id="GO:0005794">
    <property type="term" value="C:Golgi apparatus"/>
    <property type="evidence" value="ECO:0007669"/>
    <property type="project" value="UniProtKB-SubCell"/>
</dbReference>
<keyword evidence="7 31" id="KW-0812">Transmembrane</keyword>
<sequence>TERSEDTGADREQLSAPYWTSSAKMEKKLHAVPAANTVKFRCAAGGNPPPTLRWLKNNRPFRQEDRMGGYKVRSQHWTLIMESVVPSDKGNYTCLVENEYGAINHTYTLDVVERSPHRPILQAGLPANTTVHVGEDARFVCKVYSDAQPHIQWLKHITQNGSQYGPDGHPYVRVLKRSGINSSDVEMLTLTNVTEDDAGEYICKVSNYIGEASQSGWLTVIPVEKSPEPLSPDYVEIGIYCAGVFLIACMVGIVVMCRMRNTAKKPDFGGQPAVHKLSKQIPLRRQVSSDSSSSMNSSTPLVRITTRRSSAHDEPIPEYDLPEDPLWEFARDRLTLGKPLGEGCFGQVVMAEALGIDKDKPKEAVTVAVKMLKDDATEKDLSDLVSEMEMMKMIGKHKNIINLLGACTQDGPLYVIVEYASKGNLREYLRARRPPGMEYSYDIARVSDEQLTFKDLVSCTYQVARGMEYLASQKCIHRDLAARNVLVTESNVMKIADFGLARDVHNIDYYKKTTNGRLPVKWMAPEALFDRVYTHQSDVWSFGVLMWEIFTLGGSPYPGIPVEELFKLLKEGHRMDKPGNCTNELYMMMKDCWHAISSQRPTFKQLVEDLDRILTLSTNEVSTALSPNPLFSSFPDTRSSCSSGDDSVFSHDPLPDEPCLPKYQQINGNVKT</sequence>
<dbReference type="Proteomes" id="UP000261600">
    <property type="component" value="Unplaced"/>
</dbReference>
<dbReference type="PANTHER" id="PTHR24416:SF130">
    <property type="entry name" value="FIBROBLAST GROWTH FACTOR RECEPTOR 2"/>
    <property type="match status" value="1"/>
</dbReference>
<keyword evidence="35" id="KW-1185">Reference proteome</keyword>
<dbReference type="PROSITE" id="PS50835">
    <property type="entry name" value="IG_LIKE"/>
    <property type="match status" value="2"/>
</dbReference>
<evidence type="ECO:0000256" key="27">
    <source>
        <dbReference type="PIRSR" id="PIRSR000628-2"/>
    </source>
</evidence>
<feature type="transmembrane region" description="Helical" evidence="31">
    <location>
        <begin position="237"/>
        <end position="257"/>
    </location>
</feature>
<dbReference type="InterPro" id="IPR050122">
    <property type="entry name" value="RTK"/>
</dbReference>
<dbReference type="PROSITE" id="PS00109">
    <property type="entry name" value="PROTEIN_KINASE_TYR"/>
    <property type="match status" value="1"/>
</dbReference>
<dbReference type="Ensembl" id="ENSMALT00000009809.1">
    <property type="protein sequence ID" value="ENSMALP00000009607.1"/>
    <property type="gene ID" value="ENSMALG00000006805.1"/>
</dbReference>
<dbReference type="SMART" id="SM00408">
    <property type="entry name" value="IGc2"/>
    <property type="match status" value="2"/>
</dbReference>
<evidence type="ECO:0000313" key="34">
    <source>
        <dbReference type="Ensembl" id="ENSMALP00000009607.1"/>
    </source>
</evidence>
<keyword evidence="23" id="KW-0968">Cytoplasmic vesicle</keyword>
<keyword evidence="9" id="KW-0732">Signal</keyword>
<dbReference type="PIRSF" id="PIRSF000628">
    <property type="entry name" value="FGFR"/>
    <property type="match status" value="1"/>
</dbReference>
<dbReference type="InterPro" id="IPR017441">
    <property type="entry name" value="Protein_kinase_ATP_BS"/>
</dbReference>
<feature type="binding site" evidence="27">
    <location>
        <begin position="418"/>
        <end position="420"/>
    </location>
    <ligand>
        <name>ATP</name>
        <dbReference type="ChEBI" id="CHEBI:30616"/>
    </ligand>
</feature>
<feature type="binding site" evidence="27">
    <location>
        <position position="483"/>
    </location>
    <ligand>
        <name>ATP</name>
        <dbReference type="ChEBI" id="CHEBI:30616"/>
    </ligand>
</feature>
<keyword evidence="18 25" id="KW-0829">Tyrosine-protein kinase</keyword>
<organism evidence="34 35">
    <name type="scientific">Monopterus albus</name>
    <name type="common">Swamp eel</name>
    <dbReference type="NCBI Taxonomy" id="43700"/>
    <lineage>
        <taxon>Eukaryota</taxon>
        <taxon>Metazoa</taxon>
        <taxon>Chordata</taxon>
        <taxon>Craniata</taxon>
        <taxon>Vertebrata</taxon>
        <taxon>Euteleostomi</taxon>
        <taxon>Actinopterygii</taxon>
        <taxon>Neopterygii</taxon>
        <taxon>Teleostei</taxon>
        <taxon>Neoteleostei</taxon>
        <taxon>Acanthomorphata</taxon>
        <taxon>Anabantaria</taxon>
        <taxon>Synbranchiformes</taxon>
        <taxon>Synbranchidae</taxon>
        <taxon>Monopterus</taxon>
    </lineage>
</organism>
<dbReference type="InterPro" id="IPR036179">
    <property type="entry name" value="Ig-like_dom_sf"/>
</dbReference>
<feature type="disulfide bond" evidence="28">
    <location>
        <begin position="141"/>
        <end position="203"/>
    </location>
</feature>
<feature type="domain" description="Ig-like" evidence="33">
    <location>
        <begin position="119"/>
        <end position="219"/>
    </location>
</feature>
<dbReference type="InterPro" id="IPR013098">
    <property type="entry name" value="Ig_I-set"/>
</dbReference>
<keyword evidence="8" id="KW-0053">Apoptosis</keyword>
<dbReference type="SUPFAM" id="SSF48726">
    <property type="entry name" value="Immunoglobulin"/>
    <property type="match status" value="2"/>
</dbReference>